<proteinExistence type="predicted"/>
<feature type="chain" id="PRO_5032578245" evidence="2">
    <location>
        <begin position="17"/>
        <end position="321"/>
    </location>
</feature>
<feature type="coiled-coil region" evidence="1">
    <location>
        <begin position="207"/>
        <end position="241"/>
    </location>
</feature>
<protein>
    <submittedName>
        <fullName evidence="3">Uncharacterized protein</fullName>
    </submittedName>
</protein>
<gene>
    <name evidence="3" type="ORF">GWI33_003013</name>
</gene>
<evidence type="ECO:0000256" key="1">
    <source>
        <dbReference type="SAM" id="Coils"/>
    </source>
</evidence>
<evidence type="ECO:0000256" key="2">
    <source>
        <dbReference type="SAM" id="SignalP"/>
    </source>
</evidence>
<accession>A0A834INY5</accession>
<reference evidence="3" key="1">
    <citation type="submission" date="2020-08" db="EMBL/GenBank/DDBJ databases">
        <title>Genome sequencing and assembly of the red palm weevil Rhynchophorus ferrugineus.</title>
        <authorList>
            <person name="Dias G.B."/>
            <person name="Bergman C.M."/>
            <person name="Manee M."/>
        </authorList>
    </citation>
    <scope>NUCLEOTIDE SEQUENCE</scope>
    <source>
        <strain evidence="3">AA-2017</strain>
        <tissue evidence="3">Whole larva</tissue>
    </source>
</reference>
<sequence>MNFLVVVSLVAAVAHATPFASRGFMGLTPFTTPGMMGMDTTTSTLQKAHDFVEQVQQARMEQALFGMKESVKDIGFKGAFGVGTGLVKTMASEMTGEAQQAEMTQMLESLDQVKKSPVMFMNTMPVSPLIVEQAAVKEMQKSAMVQENNFMLTTKEMEDTFEAAFLAETAVMQSPEIMKNPAAMKILQEMAMDFRLQVQLLIQENNVEKTKATMRQQQHQMKQLKSQIKFLKFELLKLKTLGMTTMTPFMGSMAKAEGVLVAQLNKLIAKEVALEMVIEQLQRVVVSQQKQMMLIEGKEVATIASPVTMTMMMPVTRMMGY</sequence>
<keyword evidence="4" id="KW-1185">Reference proteome</keyword>
<keyword evidence="2" id="KW-0732">Signal</keyword>
<dbReference type="Proteomes" id="UP000625711">
    <property type="component" value="Unassembled WGS sequence"/>
</dbReference>
<comment type="caution">
    <text evidence="3">The sequence shown here is derived from an EMBL/GenBank/DDBJ whole genome shotgun (WGS) entry which is preliminary data.</text>
</comment>
<evidence type="ECO:0000313" key="3">
    <source>
        <dbReference type="EMBL" id="KAF7282213.1"/>
    </source>
</evidence>
<keyword evidence="1" id="KW-0175">Coiled coil</keyword>
<evidence type="ECO:0000313" key="4">
    <source>
        <dbReference type="Proteomes" id="UP000625711"/>
    </source>
</evidence>
<dbReference type="EMBL" id="JAACXV010000183">
    <property type="protein sequence ID" value="KAF7282213.1"/>
    <property type="molecule type" value="Genomic_DNA"/>
</dbReference>
<organism evidence="3 4">
    <name type="scientific">Rhynchophorus ferrugineus</name>
    <name type="common">Red palm weevil</name>
    <name type="synonym">Curculio ferrugineus</name>
    <dbReference type="NCBI Taxonomy" id="354439"/>
    <lineage>
        <taxon>Eukaryota</taxon>
        <taxon>Metazoa</taxon>
        <taxon>Ecdysozoa</taxon>
        <taxon>Arthropoda</taxon>
        <taxon>Hexapoda</taxon>
        <taxon>Insecta</taxon>
        <taxon>Pterygota</taxon>
        <taxon>Neoptera</taxon>
        <taxon>Endopterygota</taxon>
        <taxon>Coleoptera</taxon>
        <taxon>Polyphaga</taxon>
        <taxon>Cucujiformia</taxon>
        <taxon>Curculionidae</taxon>
        <taxon>Dryophthorinae</taxon>
        <taxon>Rhynchophorus</taxon>
    </lineage>
</organism>
<feature type="signal peptide" evidence="2">
    <location>
        <begin position="1"/>
        <end position="16"/>
    </location>
</feature>
<name>A0A834INY5_RHYFE</name>
<dbReference type="AlphaFoldDB" id="A0A834INY5"/>
<dbReference type="OrthoDB" id="6783542at2759"/>